<dbReference type="Gene3D" id="3.40.1260.10">
    <property type="entry name" value="DsrEFH-like"/>
    <property type="match status" value="1"/>
</dbReference>
<name>A0A511DWB0_LENKE</name>
<reference evidence="1" key="1">
    <citation type="submission" date="2019-07" db="EMBL/GenBank/DDBJ databases">
        <title>Whole genome shotgun sequence of Lactobacillus kefiri NBRC 15888.</title>
        <authorList>
            <person name="Hosoyama A."/>
            <person name="Uohara A."/>
            <person name="Ohji S."/>
            <person name="Ichikawa N."/>
        </authorList>
    </citation>
    <scope>NUCLEOTIDE SEQUENCE [LARGE SCALE GENOMIC DNA]</scope>
    <source>
        <strain evidence="1">NBRC 15888</strain>
    </source>
</reference>
<evidence type="ECO:0000313" key="2">
    <source>
        <dbReference type="Proteomes" id="UP000321893"/>
    </source>
</evidence>
<protein>
    <submittedName>
        <fullName evidence="1">Sulfur reduction protein DsrE</fullName>
    </submittedName>
</protein>
<comment type="caution">
    <text evidence="1">The sequence shown here is derived from an EMBL/GenBank/DDBJ whole genome shotgun (WGS) entry which is preliminary data.</text>
</comment>
<accession>A0A511DWB0</accession>
<keyword evidence="2" id="KW-1185">Reference proteome</keyword>
<dbReference type="PANTHER" id="PTHR37691:SF1">
    <property type="entry name" value="BLR3518 PROTEIN"/>
    <property type="match status" value="1"/>
</dbReference>
<organism evidence="1 2">
    <name type="scientific">Lentilactobacillus kefiri</name>
    <name type="common">Lactobacillus kefiri</name>
    <dbReference type="NCBI Taxonomy" id="33962"/>
    <lineage>
        <taxon>Bacteria</taxon>
        <taxon>Bacillati</taxon>
        <taxon>Bacillota</taxon>
        <taxon>Bacilli</taxon>
        <taxon>Lactobacillales</taxon>
        <taxon>Lactobacillaceae</taxon>
        <taxon>Lentilactobacillus</taxon>
    </lineage>
</organism>
<dbReference type="Pfam" id="PF02635">
    <property type="entry name" value="DsrE"/>
    <property type="match status" value="1"/>
</dbReference>
<dbReference type="OrthoDB" id="6412948at2"/>
<dbReference type="InterPro" id="IPR003787">
    <property type="entry name" value="Sulphur_relay_DsrE/F-like"/>
</dbReference>
<sequence length="112" mass="12513">MHKVVFHIDEPEKWPHTLSNITNLLDYGKVNQETYEIVVLVNGDAITGYLDETLRNSIEQFNEEGIGFHACNNSMNSHHVKATDLPENVEIVSAGVADLVSLQEQGFAYVKA</sequence>
<proteinExistence type="predicted"/>
<dbReference type="AlphaFoldDB" id="A0A511DWB0"/>
<dbReference type="GeneID" id="71566436"/>
<dbReference type="RefSeq" id="WP_054769586.1">
    <property type="nucleotide sequence ID" value="NZ_BJVK01000034.1"/>
</dbReference>
<dbReference type="EMBL" id="BJVK01000034">
    <property type="protein sequence ID" value="GEL29130.1"/>
    <property type="molecule type" value="Genomic_DNA"/>
</dbReference>
<dbReference type="STRING" id="1423764.FC95_GL002086"/>
<dbReference type="SUPFAM" id="SSF75169">
    <property type="entry name" value="DsrEFH-like"/>
    <property type="match status" value="1"/>
</dbReference>
<dbReference type="Proteomes" id="UP000321893">
    <property type="component" value="Unassembled WGS sequence"/>
</dbReference>
<dbReference type="InterPro" id="IPR027396">
    <property type="entry name" value="DsrEFH-like"/>
</dbReference>
<gene>
    <name evidence="1" type="ORF">LKE01_19500</name>
</gene>
<evidence type="ECO:0000313" key="1">
    <source>
        <dbReference type="EMBL" id="GEL29130.1"/>
    </source>
</evidence>
<dbReference type="PANTHER" id="PTHR37691">
    <property type="entry name" value="BLR3518 PROTEIN"/>
    <property type="match status" value="1"/>
</dbReference>